<comment type="caution">
    <text evidence="1">The sequence shown here is derived from an EMBL/GenBank/DDBJ whole genome shotgun (WGS) entry which is preliminary data.</text>
</comment>
<sequence length="38" mass="4160">MGVHSTSLLPSLSPFWSHLTDLCPENAEFGDQVATKEN</sequence>
<dbReference type="Proteomes" id="UP000265520">
    <property type="component" value="Unassembled WGS sequence"/>
</dbReference>
<keyword evidence="2" id="KW-1185">Reference proteome</keyword>
<reference evidence="1 2" key="1">
    <citation type="journal article" date="2018" name="Front. Plant Sci.">
        <title>Red Clover (Trifolium pratense) and Zigzag Clover (T. medium) - A Picture of Genomic Similarities and Differences.</title>
        <authorList>
            <person name="Dluhosova J."/>
            <person name="Istvanek J."/>
            <person name="Nedelnik J."/>
            <person name="Repkova J."/>
        </authorList>
    </citation>
    <scope>NUCLEOTIDE SEQUENCE [LARGE SCALE GENOMIC DNA]</scope>
    <source>
        <strain evidence="2">cv. 10/8</strain>
        <tissue evidence="1">Leaf</tissue>
    </source>
</reference>
<name>A0A392SMI4_9FABA</name>
<feature type="non-terminal residue" evidence="1">
    <location>
        <position position="38"/>
    </location>
</feature>
<accession>A0A392SMI4</accession>
<dbReference type="AlphaFoldDB" id="A0A392SMI4"/>
<organism evidence="1 2">
    <name type="scientific">Trifolium medium</name>
    <dbReference type="NCBI Taxonomy" id="97028"/>
    <lineage>
        <taxon>Eukaryota</taxon>
        <taxon>Viridiplantae</taxon>
        <taxon>Streptophyta</taxon>
        <taxon>Embryophyta</taxon>
        <taxon>Tracheophyta</taxon>
        <taxon>Spermatophyta</taxon>
        <taxon>Magnoliopsida</taxon>
        <taxon>eudicotyledons</taxon>
        <taxon>Gunneridae</taxon>
        <taxon>Pentapetalae</taxon>
        <taxon>rosids</taxon>
        <taxon>fabids</taxon>
        <taxon>Fabales</taxon>
        <taxon>Fabaceae</taxon>
        <taxon>Papilionoideae</taxon>
        <taxon>50 kb inversion clade</taxon>
        <taxon>NPAAA clade</taxon>
        <taxon>Hologalegina</taxon>
        <taxon>IRL clade</taxon>
        <taxon>Trifolieae</taxon>
        <taxon>Trifolium</taxon>
    </lineage>
</organism>
<proteinExistence type="predicted"/>
<evidence type="ECO:0000313" key="1">
    <source>
        <dbReference type="EMBL" id="MCI50103.1"/>
    </source>
</evidence>
<evidence type="ECO:0000313" key="2">
    <source>
        <dbReference type="Proteomes" id="UP000265520"/>
    </source>
</evidence>
<dbReference type="EMBL" id="LXQA010411522">
    <property type="protein sequence ID" value="MCI50103.1"/>
    <property type="molecule type" value="Genomic_DNA"/>
</dbReference>
<protein>
    <submittedName>
        <fullName evidence="1">Uncharacterized protein</fullName>
    </submittedName>
</protein>